<protein>
    <submittedName>
        <fullName evidence="1">Uncharacterized protein</fullName>
    </submittedName>
</protein>
<dbReference type="AlphaFoldDB" id="A0A2P2ISF9"/>
<organism evidence="1">
    <name type="scientific">Rhizophora mucronata</name>
    <name type="common">Asiatic mangrove</name>
    <dbReference type="NCBI Taxonomy" id="61149"/>
    <lineage>
        <taxon>Eukaryota</taxon>
        <taxon>Viridiplantae</taxon>
        <taxon>Streptophyta</taxon>
        <taxon>Embryophyta</taxon>
        <taxon>Tracheophyta</taxon>
        <taxon>Spermatophyta</taxon>
        <taxon>Magnoliopsida</taxon>
        <taxon>eudicotyledons</taxon>
        <taxon>Gunneridae</taxon>
        <taxon>Pentapetalae</taxon>
        <taxon>rosids</taxon>
        <taxon>fabids</taxon>
        <taxon>Malpighiales</taxon>
        <taxon>Rhizophoraceae</taxon>
        <taxon>Rhizophora</taxon>
    </lineage>
</organism>
<sequence>MHSHENCFPTYRPGINSLQHFCFPLLTIDVQLINLSSYWGMRISKGHPEQAPNKGNLWLYMRISKECYMKHLTEVGSVNMVNGCPGTRFLVHICVQTQHF</sequence>
<accession>A0A2P2ISF9</accession>
<proteinExistence type="predicted"/>
<name>A0A2P2ISF9_RHIMU</name>
<dbReference type="EMBL" id="GGEC01003678">
    <property type="protein sequence ID" value="MBW84161.1"/>
    <property type="molecule type" value="Transcribed_RNA"/>
</dbReference>
<evidence type="ECO:0000313" key="1">
    <source>
        <dbReference type="EMBL" id="MBW84161.1"/>
    </source>
</evidence>
<reference evidence="1" key="1">
    <citation type="submission" date="2018-02" db="EMBL/GenBank/DDBJ databases">
        <title>Rhizophora mucronata_Transcriptome.</title>
        <authorList>
            <person name="Meera S.P."/>
            <person name="Sreeshan A."/>
            <person name="Augustine A."/>
        </authorList>
    </citation>
    <scope>NUCLEOTIDE SEQUENCE</scope>
    <source>
        <tissue evidence="1">Leaf</tissue>
    </source>
</reference>